<evidence type="ECO:0000256" key="2">
    <source>
        <dbReference type="ARBA" id="ARBA00023004"/>
    </source>
</evidence>
<dbReference type="SUPFAM" id="SSF56436">
    <property type="entry name" value="C-type lectin-like"/>
    <property type="match status" value="1"/>
</dbReference>
<feature type="region of interest" description="Disordered" evidence="4">
    <location>
        <begin position="18"/>
        <end position="51"/>
    </location>
</feature>
<feature type="domain" description="Sulfatase-modifying factor enzyme-like" evidence="5">
    <location>
        <begin position="562"/>
        <end position="640"/>
    </location>
</feature>
<dbReference type="InterPro" id="IPR051128">
    <property type="entry name" value="EgtD_Methyltrsf_superfamily"/>
</dbReference>
<dbReference type="Pfam" id="PF12867">
    <property type="entry name" value="DinB_2"/>
    <property type="match status" value="1"/>
</dbReference>
<organism evidence="7 8">
    <name type="scientific">Mycena albidolilacea</name>
    <dbReference type="NCBI Taxonomy" id="1033008"/>
    <lineage>
        <taxon>Eukaryota</taxon>
        <taxon>Fungi</taxon>
        <taxon>Dikarya</taxon>
        <taxon>Basidiomycota</taxon>
        <taxon>Agaricomycotina</taxon>
        <taxon>Agaricomycetes</taxon>
        <taxon>Agaricomycetidae</taxon>
        <taxon>Agaricales</taxon>
        <taxon>Marasmiineae</taxon>
        <taxon>Mycenaceae</taxon>
        <taxon>Mycena</taxon>
    </lineage>
</organism>
<evidence type="ECO:0000313" key="8">
    <source>
        <dbReference type="Proteomes" id="UP001218218"/>
    </source>
</evidence>
<name>A0AAD7EUP3_9AGAR</name>
<comment type="caution">
    <text evidence="7">The sequence shown here is derived from an EMBL/GenBank/DDBJ whole genome shotgun (WGS) entry which is preliminary data.</text>
</comment>
<keyword evidence="1" id="KW-0560">Oxidoreductase</keyword>
<dbReference type="AlphaFoldDB" id="A0AAD7EUP3"/>
<dbReference type="InterPro" id="IPR042095">
    <property type="entry name" value="SUMF_sf"/>
</dbReference>
<evidence type="ECO:0000256" key="4">
    <source>
        <dbReference type="SAM" id="MobiDB-lite"/>
    </source>
</evidence>
<keyword evidence="8" id="KW-1185">Reference proteome</keyword>
<dbReference type="PANTHER" id="PTHR43397">
    <property type="entry name" value="ERGOTHIONEINE BIOSYNTHESIS PROTEIN 1"/>
    <property type="match status" value="1"/>
</dbReference>
<dbReference type="PANTHER" id="PTHR43397:SF1">
    <property type="entry name" value="ERGOTHIONEINE BIOSYNTHESIS PROTEIN 1"/>
    <property type="match status" value="1"/>
</dbReference>
<dbReference type="EMBL" id="JARIHO010000014">
    <property type="protein sequence ID" value="KAJ7350365.1"/>
    <property type="molecule type" value="Genomic_DNA"/>
</dbReference>
<protein>
    <submittedName>
        <fullName evidence="7">C-type lectin protein</fullName>
    </submittedName>
</protein>
<evidence type="ECO:0000313" key="7">
    <source>
        <dbReference type="EMBL" id="KAJ7350365.1"/>
    </source>
</evidence>
<dbReference type="InterPro" id="IPR016187">
    <property type="entry name" value="CTDL_fold"/>
</dbReference>
<feature type="compositionally biased region" description="Low complexity" evidence="4">
    <location>
        <begin position="18"/>
        <end position="34"/>
    </location>
</feature>
<accession>A0AAD7EUP3</accession>
<keyword evidence="2" id="KW-0408">Iron</keyword>
<reference evidence="7" key="1">
    <citation type="submission" date="2023-03" db="EMBL/GenBank/DDBJ databases">
        <title>Massive genome expansion in bonnet fungi (Mycena s.s.) driven by repeated elements and novel gene families across ecological guilds.</title>
        <authorList>
            <consortium name="Lawrence Berkeley National Laboratory"/>
            <person name="Harder C.B."/>
            <person name="Miyauchi S."/>
            <person name="Viragh M."/>
            <person name="Kuo A."/>
            <person name="Thoen E."/>
            <person name="Andreopoulos B."/>
            <person name="Lu D."/>
            <person name="Skrede I."/>
            <person name="Drula E."/>
            <person name="Henrissat B."/>
            <person name="Morin E."/>
            <person name="Kohler A."/>
            <person name="Barry K."/>
            <person name="LaButti K."/>
            <person name="Morin E."/>
            <person name="Salamov A."/>
            <person name="Lipzen A."/>
            <person name="Mereny Z."/>
            <person name="Hegedus B."/>
            <person name="Baldrian P."/>
            <person name="Stursova M."/>
            <person name="Weitz H."/>
            <person name="Taylor A."/>
            <person name="Grigoriev I.V."/>
            <person name="Nagy L.G."/>
            <person name="Martin F."/>
            <person name="Kauserud H."/>
        </authorList>
    </citation>
    <scope>NUCLEOTIDE SEQUENCE</scope>
    <source>
        <strain evidence="7">CBHHK002</strain>
    </source>
</reference>
<evidence type="ECO:0000259" key="6">
    <source>
        <dbReference type="Pfam" id="PF12867"/>
    </source>
</evidence>
<feature type="domain" description="Sulfatase-modifying factor enzyme-like" evidence="5">
    <location>
        <begin position="427"/>
        <end position="527"/>
    </location>
</feature>
<sequence>MARVLPSILSLPSLSCDGPSIHSSSPSSISVSSVDSEDTESSESTTTSSDTEKTLKCLTGHVYVGSNSLRAEILQKIFDRHSEGGLLTLCIDELYDRSAGIEYPGFNYIETIVGVAPAAWKLETFGGIEYHSASFEANVVAAEIESRPFPSTKATQAFHLLAFSVASLRSVISMASACSQYTVHVLERPTVVFPPLSQTPSFSPSLKTVGGNIPTVEEWVRLWRAWDMVTLGMIPNTMLLQKPIDLRHKCLFYIGHIPTFLDMLLSKAIGGAPTEPAYFWNIFERGIDPHVDDPDHCHNHSDVPECDEDWPTLDTIMDFRTGVRGRLLQLYEDLSSGKRMLTRNIARTLVMTLEHEGFHVETLLYMLIQRAGTGTLPPTGFVVPPWDLLKLQWDATPAPTTESVVLGPATLILGHDDSEADDVLHEGEAEGRQYGWDNESPARQVEVGKFRAAWRPVTNKEFLTFWRAGKAELPKSWVEEDGEIKVRTVYGPIPMDVAAEWPVLTAYDDLAAYAKSKGGRLPTEPELRLFLNTYDVGYEGGGNIGFRNWHPVPATTGLESEGGRGSNGGVWEWTTTLFDNHHGLVPTNLFTGYSTDFFDTKHQTVLGASYATIPRLGRQTLRNFWQRGYGYAWVGGRIVWDI</sequence>
<evidence type="ECO:0000256" key="3">
    <source>
        <dbReference type="ARBA" id="ARBA00037882"/>
    </source>
</evidence>
<dbReference type="Gene3D" id="3.90.1580.10">
    <property type="entry name" value="paralog of FGE (formylglycine-generating enzyme)"/>
    <property type="match status" value="1"/>
</dbReference>
<dbReference type="Proteomes" id="UP001218218">
    <property type="component" value="Unassembled WGS sequence"/>
</dbReference>
<dbReference type="InterPro" id="IPR024775">
    <property type="entry name" value="DinB-like"/>
</dbReference>
<dbReference type="InterPro" id="IPR005532">
    <property type="entry name" value="SUMF_dom"/>
</dbReference>
<dbReference type="Pfam" id="PF03781">
    <property type="entry name" value="FGE-sulfatase"/>
    <property type="match status" value="2"/>
</dbReference>
<gene>
    <name evidence="7" type="ORF">DFH08DRAFT_958051</name>
</gene>
<evidence type="ECO:0000259" key="5">
    <source>
        <dbReference type="Pfam" id="PF03781"/>
    </source>
</evidence>
<evidence type="ECO:0000256" key="1">
    <source>
        <dbReference type="ARBA" id="ARBA00023002"/>
    </source>
</evidence>
<feature type="domain" description="DinB-like" evidence="6">
    <location>
        <begin position="234"/>
        <end position="362"/>
    </location>
</feature>
<proteinExistence type="predicted"/>
<comment type="pathway">
    <text evidence="3">Amino-acid biosynthesis; ergothioneine biosynthesis.</text>
</comment>